<dbReference type="SUPFAM" id="SSF51445">
    <property type="entry name" value="(Trans)glycosidases"/>
    <property type="match status" value="1"/>
</dbReference>
<dbReference type="FunFam" id="2.60.40.10:FF:002515">
    <property type="entry name" value="Alpha-amylase"/>
    <property type="match status" value="1"/>
</dbReference>
<dbReference type="Pfam" id="PF02806">
    <property type="entry name" value="Alpha-amylase_C"/>
    <property type="match status" value="1"/>
</dbReference>
<dbReference type="SMART" id="SM00642">
    <property type="entry name" value="Aamy"/>
    <property type="match status" value="1"/>
</dbReference>
<dbReference type="Gene3D" id="2.60.40.1180">
    <property type="entry name" value="Golgi alpha-mannosidase II"/>
    <property type="match status" value="1"/>
</dbReference>
<keyword evidence="5" id="KW-0808">Transferase</keyword>
<dbReference type="InterPro" id="IPR013783">
    <property type="entry name" value="Ig-like_fold"/>
</dbReference>
<dbReference type="PIRSF" id="PIRSF000463">
    <property type="entry name" value="GlgB"/>
    <property type="match status" value="1"/>
</dbReference>
<dbReference type="InterPro" id="IPR006048">
    <property type="entry name" value="A-amylase/branching_C"/>
</dbReference>
<dbReference type="SUPFAM" id="SSF51011">
    <property type="entry name" value="Glycosyl hydrolase domain"/>
    <property type="match status" value="1"/>
</dbReference>
<feature type="active site" description="Nucleophile" evidence="7">
    <location>
        <position position="341"/>
    </location>
</feature>
<protein>
    <recommendedName>
        <fullName evidence="3">1,4-alpha-glucan branching enzyme</fullName>
        <ecNumber evidence="3">2.4.1.18</ecNumber>
    </recommendedName>
</protein>
<organism evidence="9 10">
    <name type="scientific">Cylicocyclus nassatus</name>
    <name type="common">Nematode worm</name>
    <dbReference type="NCBI Taxonomy" id="53992"/>
    <lineage>
        <taxon>Eukaryota</taxon>
        <taxon>Metazoa</taxon>
        <taxon>Ecdysozoa</taxon>
        <taxon>Nematoda</taxon>
        <taxon>Chromadorea</taxon>
        <taxon>Rhabditida</taxon>
        <taxon>Rhabditina</taxon>
        <taxon>Rhabditomorpha</taxon>
        <taxon>Strongyloidea</taxon>
        <taxon>Strongylidae</taxon>
        <taxon>Cylicocyclus</taxon>
    </lineage>
</organism>
<dbReference type="SUPFAM" id="SSF81296">
    <property type="entry name" value="E set domains"/>
    <property type="match status" value="1"/>
</dbReference>
<reference evidence="9" key="1">
    <citation type="submission" date="2023-07" db="EMBL/GenBank/DDBJ databases">
        <authorList>
            <consortium name="CYATHOMIX"/>
        </authorList>
    </citation>
    <scope>NUCLEOTIDE SEQUENCE</scope>
    <source>
        <strain evidence="9">N/A</strain>
    </source>
</reference>
<dbReference type="InterPro" id="IPR004193">
    <property type="entry name" value="Glyco_hydro_13_N"/>
</dbReference>
<dbReference type="GO" id="GO:0005737">
    <property type="term" value="C:cytoplasm"/>
    <property type="evidence" value="ECO:0007669"/>
    <property type="project" value="TreeGrafter"/>
</dbReference>
<evidence type="ECO:0000256" key="7">
    <source>
        <dbReference type="PIRSR" id="PIRSR000463-1"/>
    </source>
</evidence>
<evidence type="ECO:0000313" key="10">
    <source>
        <dbReference type="Proteomes" id="UP001176961"/>
    </source>
</evidence>
<dbReference type="FunFam" id="2.60.40.1180:FF:000003">
    <property type="entry name" value="1,4-alpha-glucan-branching enzyme, chloroplastic/amyloplastic"/>
    <property type="match status" value="1"/>
</dbReference>
<dbReference type="EC" id="2.4.1.18" evidence="3"/>
<gene>
    <name evidence="9" type="ORF">CYNAS_LOCUS16892</name>
</gene>
<dbReference type="CDD" id="cd02854">
    <property type="entry name" value="E_set_GBE_euk_N"/>
    <property type="match status" value="1"/>
</dbReference>
<dbReference type="Pfam" id="PF02922">
    <property type="entry name" value="CBM_48"/>
    <property type="match status" value="1"/>
</dbReference>
<feature type="active site" description="Proton donor" evidence="7">
    <location>
        <position position="396"/>
    </location>
</feature>
<comment type="similarity">
    <text evidence="2">Belongs to the glycosyl hydrolase 13 family. GlgB subfamily.</text>
</comment>
<dbReference type="GO" id="GO:0004553">
    <property type="term" value="F:hydrolase activity, hydrolyzing O-glycosyl compounds"/>
    <property type="evidence" value="ECO:0007669"/>
    <property type="project" value="InterPro"/>
</dbReference>
<dbReference type="CDD" id="cd11321">
    <property type="entry name" value="AmyAc_bac_euk_BE"/>
    <property type="match status" value="1"/>
</dbReference>
<keyword evidence="10" id="KW-1185">Reference proteome</keyword>
<dbReference type="PANTHER" id="PTHR43651:SF3">
    <property type="entry name" value="1,4-ALPHA-GLUCAN-BRANCHING ENZYME"/>
    <property type="match status" value="1"/>
</dbReference>
<evidence type="ECO:0000256" key="3">
    <source>
        <dbReference type="ARBA" id="ARBA00012541"/>
    </source>
</evidence>
<dbReference type="InterPro" id="IPR013780">
    <property type="entry name" value="Glyco_hydro_b"/>
</dbReference>
<dbReference type="InterPro" id="IPR037439">
    <property type="entry name" value="Branching_enzy"/>
</dbReference>
<dbReference type="InterPro" id="IPR014756">
    <property type="entry name" value="Ig_E-set"/>
</dbReference>
<comment type="catalytic activity">
    <reaction evidence="1">
        <text>Transfers a segment of a (1-&gt;4)-alpha-D-glucan chain to a primary hydroxy group in a similar glucan chain.</text>
        <dbReference type="EC" id="2.4.1.18"/>
    </reaction>
</comment>
<evidence type="ECO:0000256" key="2">
    <source>
        <dbReference type="ARBA" id="ARBA00009000"/>
    </source>
</evidence>
<dbReference type="GO" id="GO:0005978">
    <property type="term" value="P:glycogen biosynthetic process"/>
    <property type="evidence" value="ECO:0007669"/>
    <property type="project" value="InterPro"/>
</dbReference>
<dbReference type="Gene3D" id="2.60.40.10">
    <property type="entry name" value="Immunoglobulins"/>
    <property type="match status" value="1"/>
</dbReference>
<proteinExistence type="inferred from homology"/>
<dbReference type="EMBL" id="CATQJL010000316">
    <property type="protein sequence ID" value="CAJ0604909.1"/>
    <property type="molecule type" value="Genomic_DNA"/>
</dbReference>
<dbReference type="InterPro" id="IPR017853">
    <property type="entry name" value="GH"/>
</dbReference>
<accession>A0AA36M9V9</accession>
<evidence type="ECO:0000259" key="8">
    <source>
        <dbReference type="SMART" id="SM00642"/>
    </source>
</evidence>
<dbReference type="GO" id="GO:0043169">
    <property type="term" value="F:cation binding"/>
    <property type="evidence" value="ECO:0007669"/>
    <property type="project" value="InterPro"/>
</dbReference>
<dbReference type="InterPro" id="IPR006047">
    <property type="entry name" value="GH13_cat_dom"/>
</dbReference>
<evidence type="ECO:0000313" key="9">
    <source>
        <dbReference type="EMBL" id="CAJ0604909.1"/>
    </source>
</evidence>
<dbReference type="FunFam" id="3.20.20.80:FF:000001">
    <property type="entry name" value="1,4-alpha-glucan branching enzyme"/>
    <property type="match status" value="1"/>
</dbReference>
<dbReference type="Gene3D" id="3.20.20.80">
    <property type="entry name" value="Glycosidases"/>
    <property type="match status" value="1"/>
</dbReference>
<evidence type="ECO:0000256" key="5">
    <source>
        <dbReference type="ARBA" id="ARBA00022679"/>
    </source>
</evidence>
<sequence>MGNSNSTMTSPPHLANLLKLDSWLYDFQHEICRRYTVFLDFQKRIEECGGMERFTQGYKEFGLVVQPDNSVHCQEWAPGADQLALIGDFNGWNHESHKYKRGDFGKWKLEIPANPDGSCPIPHGSIVKVAVTRNGNTVDKLSPWAKYVTRPKETVIHHQQFWNPPEKFKFKHPRPSRPASLRIYEAHVGISSPEGKVNTYRAFADDVIPRIARQGYNCIQLMAVMEHVYYASFGYQVTSFFAPASRSGPPDDVKYLVDKAHGLGITILLDVVHSHASKNVLDGLNEWDGTDSCYFHSGARGVHTLWDSRLFDYTQIETLRFLLSNIRWWVDEYGFDGFRFDGVTSMIYHSHGIADALSGGYPMYFGLNADTDSLVYLMLANDFLHKKYPEIITIAEEVSGMPALCRPVEEGGQGFDYRLAMALPDMWIKILKHMKDEDWKIEDIVHTLENRRWGEANVAYAESHDQALVGDKTIAFWLMDKEMYDFMSLTTPYTPIIERGIALHKMIRLLTYGLGGEAWLNFIGNEFGHPEWLDFPRFGNNESFHYARRQFNLADDEMLRYKFLNKWDAEMNKLEQSTGFLHKGPAYVSWKHNDDKMICFERAGLVFVFNFHPTKSFPDYKVGVEVPGTYKMALNSDDEEFGGWNRLKRDSTHMTFPEGYAGRRNHLLVYAPARTCLVLRL</sequence>
<comment type="caution">
    <text evidence="9">The sequence shown here is derived from an EMBL/GenBank/DDBJ whole genome shotgun (WGS) entry which is preliminary data.</text>
</comment>
<evidence type="ECO:0000256" key="6">
    <source>
        <dbReference type="ARBA" id="ARBA00060592"/>
    </source>
</evidence>
<evidence type="ECO:0000256" key="1">
    <source>
        <dbReference type="ARBA" id="ARBA00000826"/>
    </source>
</evidence>
<dbReference type="Proteomes" id="UP001176961">
    <property type="component" value="Unassembled WGS sequence"/>
</dbReference>
<keyword evidence="4" id="KW-0328">Glycosyltransferase</keyword>
<comment type="pathway">
    <text evidence="6">Glycan biosynthesis.</text>
</comment>
<name>A0AA36M9V9_CYLNA</name>
<dbReference type="GO" id="GO:0003844">
    <property type="term" value="F:1,4-alpha-glucan branching enzyme activity"/>
    <property type="evidence" value="ECO:0007669"/>
    <property type="project" value="UniProtKB-EC"/>
</dbReference>
<evidence type="ECO:0000256" key="4">
    <source>
        <dbReference type="ARBA" id="ARBA00022676"/>
    </source>
</evidence>
<dbReference type="AlphaFoldDB" id="A0AA36M9V9"/>
<feature type="domain" description="Glycosyl hydrolase family 13 catalytic" evidence="8">
    <location>
        <begin position="198"/>
        <end position="571"/>
    </location>
</feature>
<dbReference type="PANTHER" id="PTHR43651">
    <property type="entry name" value="1,4-ALPHA-GLUCAN-BRANCHING ENZYME"/>
    <property type="match status" value="1"/>
</dbReference>